<accession>A0A0D8XU77</accession>
<dbReference type="Gene3D" id="3.30.200.20">
    <property type="entry name" value="Phosphorylase Kinase, domain 1"/>
    <property type="match status" value="1"/>
</dbReference>
<dbReference type="EMBL" id="KN716310">
    <property type="protein sequence ID" value="KJH47367.1"/>
    <property type="molecule type" value="Genomic_DNA"/>
</dbReference>
<evidence type="ECO:0008006" key="3">
    <source>
        <dbReference type="Google" id="ProtNLM"/>
    </source>
</evidence>
<reference evidence="2" key="2">
    <citation type="journal article" date="2016" name="Sci. Rep.">
        <title>Dictyocaulus viviparus genome, variome and transcriptome elucidate lungworm biology and support future intervention.</title>
        <authorList>
            <person name="McNulty S.N."/>
            <person name="Strube C."/>
            <person name="Rosa B.A."/>
            <person name="Martin J.C."/>
            <person name="Tyagi R."/>
            <person name="Choi Y.J."/>
            <person name="Wang Q."/>
            <person name="Hallsworth Pepin K."/>
            <person name="Zhang X."/>
            <person name="Ozersky P."/>
            <person name="Wilson R.K."/>
            <person name="Sternberg P.W."/>
            <person name="Gasser R.B."/>
            <person name="Mitreva M."/>
        </authorList>
    </citation>
    <scope>NUCLEOTIDE SEQUENCE [LARGE SCALE GENOMIC DNA]</scope>
    <source>
        <strain evidence="2">HannoverDv2000</strain>
    </source>
</reference>
<gene>
    <name evidence="1" type="ORF">DICVIV_06530</name>
</gene>
<dbReference type="AlphaFoldDB" id="A0A0D8XU77"/>
<protein>
    <recommendedName>
        <fullName evidence="3">Protein kinase domain-containing protein</fullName>
    </recommendedName>
</protein>
<reference evidence="1 2" key="1">
    <citation type="submission" date="2013-11" db="EMBL/GenBank/DDBJ databases">
        <title>Draft genome of the bovine lungworm Dictyocaulus viviparus.</title>
        <authorList>
            <person name="Mitreva M."/>
        </authorList>
    </citation>
    <scope>NUCLEOTIDE SEQUENCE [LARGE SCALE GENOMIC DNA]</scope>
    <source>
        <strain evidence="1 2">HannoverDv2000</strain>
    </source>
</reference>
<proteinExistence type="predicted"/>
<dbReference type="OrthoDB" id="10051191at2759"/>
<dbReference type="Proteomes" id="UP000053766">
    <property type="component" value="Unassembled WGS sequence"/>
</dbReference>
<dbReference type="InterPro" id="IPR011009">
    <property type="entry name" value="Kinase-like_dom_sf"/>
</dbReference>
<name>A0A0D8XU77_DICVI</name>
<dbReference type="SUPFAM" id="SSF56112">
    <property type="entry name" value="Protein kinase-like (PK-like)"/>
    <property type="match status" value="1"/>
</dbReference>
<evidence type="ECO:0000313" key="2">
    <source>
        <dbReference type="Proteomes" id="UP000053766"/>
    </source>
</evidence>
<evidence type="ECO:0000313" key="1">
    <source>
        <dbReference type="EMBL" id="KJH47367.1"/>
    </source>
</evidence>
<keyword evidence="2" id="KW-1185">Reference proteome</keyword>
<sequence length="64" mass="7348">MTTKLIMNASLDDYVKLDKVGEGEGSFFNLLRTYGVVYKAQHRETNQLVAIKKIHLEFEDEVSN</sequence>
<dbReference type="STRING" id="29172.A0A0D8XU77"/>
<organism evidence="1 2">
    <name type="scientific">Dictyocaulus viviparus</name>
    <name type="common">Bovine lungworm</name>
    <dbReference type="NCBI Taxonomy" id="29172"/>
    <lineage>
        <taxon>Eukaryota</taxon>
        <taxon>Metazoa</taxon>
        <taxon>Ecdysozoa</taxon>
        <taxon>Nematoda</taxon>
        <taxon>Chromadorea</taxon>
        <taxon>Rhabditida</taxon>
        <taxon>Rhabditina</taxon>
        <taxon>Rhabditomorpha</taxon>
        <taxon>Strongyloidea</taxon>
        <taxon>Metastrongylidae</taxon>
        <taxon>Dictyocaulus</taxon>
    </lineage>
</organism>